<dbReference type="EMBL" id="JADFFL010000001">
    <property type="protein sequence ID" value="MBE9660389.1"/>
    <property type="molecule type" value="Genomic_DNA"/>
</dbReference>
<keyword evidence="2" id="KW-1185">Reference proteome</keyword>
<protein>
    <submittedName>
        <fullName evidence="1">Uncharacterized protein</fullName>
    </submittedName>
</protein>
<reference evidence="1" key="1">
    <citation type="submission" date="2020-10" db="EMBL/GenBank/DDBJ databases">
        <title>Mucilaginibacter mali sp. nov., isolated from rhizosphere soil of apple orchard.</title>
        <authorList>
            <person name="Lee J.-S."/>
            <person name="Kim H.S."/>
            <person name="Kim J.-S."/>
        </authorList>
    </citation>
    <scope>NUCLEOTIDE SEQUENCE</scope>
    <source>
        <strain evidence="1">KCTC 22746</strain>
    </source>
</reference>
<gene>
    <name evidence="1" type="ORF">IRJ16_00690</name>
</gene>
<dbReference type="RefSeq" id="WP_194109593.1">
    <property type="nucleotide sequence ID" value="NZ_JADFFL010000001.1"/>
</dbReference>
<evidence type="ECO:0000313" key="2">
    <source>
        <dbReference type="Proteomes" id="UP000622475"/>
    </source>
</evidence>
<evidence type="ECO:0000313" key="1">
    <source>
        <dbReference type="EMBL" id="MBE9660389.1"/>
    </source>
</evidence>
<dbReference type="Proteomes" id="UP000622475">
    <property type="component" value="Unassembled WGS sequence"/>
</dbReference>
<dbReference type="AlphaFoldDB" id="A0A929KWV6"/>
<name>A0A929KWV6_9SPHI</name>
<organism evidence="1 2">
    <name type="scientific">Mucilaginibacter myungsuensis</name>
    <dbReference type="NCBI Taxonomy" id="649104"/>
    <lineage>
        <taxon>Bacteria</taxon>
        <taxon>Pseudomonadati</taxon>
        <taxon>Bacteroidota</taxon>
        <taxon>Sphingobacteriia</taxon>
        <taxon>Sphingobacteriales</taxon>
        <taxon>Sphingobacteriaceae</taxon>
        <taxon>Mucilaginibacter</taxon>
    </lineage>
</organism>
<sequence length="296" mass="34678">MIFHLLALLSRVKTYFQIRTIQKNFNLDRKLGEKVNLKQRDESILIVIAHVVPVATTNKADRLKKLKECLDSIKSSIAGYQHRIVILTKEGYSLHSLLPSYLIFDLQIHLSHQQDPMLVEFDAFEVFKEQKDSYDHFLFLEDDILINDSWFLEKIKAFNTAIDNNEYVLLPHRFEYSEGIKYYLDQTTTYGTSTAHYHHNDTMSIEIENVKYCTYENPHAAWYCLTKKQLNSWIASGYKWKSKIVAFGPLESAATFSLLENFKFLKPHPRNINYFEVQHCGNKYIKQAGLIKQDHA</sequence>
<comment type="caution">
    <text evidence="1">The sequence shown here is derived from an EMBL/GenBank/DDBJ whole genome shotgun (WGS) entry which is preliminary data.</text>
</comment>
<proteinExistence type="predicted"/>
<accession>A0A929KWV6</accession>